<reference evidence="2 3" key="1">
    <citation type="journal article" date="2007" name="Nature">
        <title>Evolution of genes and genomes on the Drosophila phylogeny.</title>
        <authorList>
            <consortium name="Drosophila 12 Genomes Consortium"/>
            <person name="Clark A.G."/>
            <person name="Eisen M.B."/>
            <person name="Smith D.R."/>
            <person name="Bergman C.M."/>
            <person name="Oliver B."/>
            <person name="Markow T.A."/>
            <person name="Kaufman T.C."/>
            <person name="Kellis M."/>
            <person name="Gelbart W."/>
            <person name="Iyer V.N."/>
            <person name="Pollard D.A."/>
            <person name="Sackton T.B."/>
            <person name="Larracuente A.M."/>
            <person name="Singh N.D."/>
            <person name="Abad J.P."/>
            <person name="Abt D.N."/>
            <person name="Adryan B."/>
            <person name="Aguade M."/>
            <person name="Akashi H."/>
            <person name="Anderson W.W."/>
            <person name="Aquadro C.F."/>
            <person name="Ardell D.H."/>
            <person name="Arguello R."/>
            <person name="Artieri C.G."/>
            <person name="Barbash D.A."/>
            <person name="Barker D."/>
            <person name="Barsanti P."/>
            <person name="Batterham P."/>
            <person name="Batzoglou S."/>
            <person name="Begun D."/>
            <person name="Bhutkar A."/>
            <person name="Blanco E."/>
            <person name="Bosak S.A."/>
            <person name="Bradley R.K."/>
            <person name="Brand A.D."/>
            <person name="Brent M.R."/>
            <person name="Brooks A.N."/>
            <person name="Brown R.H."/>
            <person name="Butlin R.K."/>
            <person name="Caggese C."/>
            <person name="Calvi B.R."/>
            <person name="Bernardo de Carvalho A."/>
            <person name="Caspi A."/>
            <person name="Castrezana S."/>
            <person name="Celniker S.E."/>
            <person name="Chang J.L."/>
            <person name="Chapple C."/>
            <person name="Chatterji S."/>
            <person name="Chinwalla A."/>
            <person name="Civetta A."/>
            <person name="Clifton S.W."/>
            <person name="Comeron J.M."/>
            <person name="Costello J.C."/>
            <person name="Coyne J.A."/>
            <person name="Daub J."/>
            <person name="David R.G."/>
            <person name="Delcher A.L."/>
            <person name="Delehaunty K."/>
            <person name="Do C.B."/>
            <person name="Ebling H."/>
            <person name="Edwards K."/>
            <person name="Eickbush T."/>
            <person name="Evans J.D."/>
            <person name="Filipski A."/>
            <person name="Findeiss S."/>
            <person name="Freyhult E."/>
            <person name="Fulton L."/>
            <person name="Fulton R."/>
            <person name="Garcia A.C."/>
            <person name="Gardiner A."/>
            <person name="Garfield D.A."/>
            <person name="Garvin B.E."/>
            <person name="Gibson G."/>
            <person name="Gilbert D."/>
            <person name="Gnerre S."/>
            <person name="Godfrey J."/>
            <person name="Good R."/>
            <person name="Gotea V."/>
            <person name="Gravely B."/>
            <person name="Greenberg A.J."/>
            <person name="Griffiths-Jones S."/>
            <person name="Gross S."/>
            <person name="Guigo R."/>
            <person name="Gustafson E.A."/>
            <person name="Haerty W."/>
            <person name="Hahn M.W."/>
            <person name="Halligan D.L."/>
            <person name="Halpern A.L."/>
            <person name="Halter G.M."/>
            <person name="Han M.V."/>
            <person name="Heger A."/>
            <person name="Hillier L."/>
            <person name="Hinrichs A.S."/>
            <person name="Holmes I."/>
            <person name="Hoskins R.A."/>
            <person name="Hubisz M.J."/>
            <person name="Hultmark D."/>
            <person name="Huntley M.A."/>
            <person name="Jaffe D.B."/>
            <person name="Jagadeeshan S."/>
            <person name="Jeck W.R."/>
            <person name="Johnson J."/>
            <person name="Jones C.D."/>
            <person name="Jordan W.C."/>
            <person name="Karpen G.H."/>
            <person name="Kataoka E."/>
            <person name="Keightley P.D."/>
            <person name="Kheradpour P."/>
            <person name="Kirkness E.F."/>
            <person name="Koerich L.B."/>
            <person name="Kristiansen K."/>
            <person name="Kudrna D."/>
            <person name="Kulathinal R.J."/>
            <person name="Kumar S."/>
            <person name="Kwok R."/>
            <person name="Lander E."/>
            <person name="Langley C.H."/>
            <person name="Lapoint R."/>
            <person name="Lazzaro B.P."/>
            <person name="Lee S.J."/>
            <person name="Levesque L."/>
            <person name="Li R."/>
            <person name="Lin C.F."/>
            <person name="Lin M.F."/>
            <person name="Lindblad-Toh K."/>
            <person name="Llopart A."/>
            <person name="Long M."/>
            <person name="Low L."/>
            <person name="Lozovsky E."/>
            <person name="Lu J."/>
            <person name="Luo M."/>
            <person name="Machado C.A."/>
            <person name="Makalowski W."/>
            <person name="Marzo M."/>
            <person name="Matsuda M."/>
            <person name="Matzkin L."/>
            <person name="McAllister B."/>
            <person name="McBride C.S."/>
            <person name="McKernan B."/>
            <person name="McKernan K."/>
            <person name="Mendez-Lago M."/>
            <person name="Minx P."/>
            <person name="Mollenhauer M.U."/>
            <person name="Montooth K."/>
            <person name="Mount S.M."/>
            <person name="Mu X."/>
            <person name="Myers E."/>
            <person name="Negre B."/>
            <person name="Newfeld S."/>
            <person name="Nielsen R."/>
            <person name="Noor M.A."/>
            <person name="O'Grady P."/>
            <person name="Pachter L."/>
            <person name="Papaceit M."/>
            <person name="Parisi M.J."/>
            <person name="Parisi M."/>
            <person name="Parts L."/>
            <person name="Pedersen J.S."/>
            <person name="Pesole G."/>
            <person name="Phillippy A.M."/>
            <person name="Ponting C.P."/>
            <person name="Pop M."/>
            <person name="Porcelli D."/>
            <person name="Powell J.R."/>
            <person name="Prohaska S."/>
            <person name="Pruitt K."/>
            <person name="Puig M."/>
            <person name="Quesneville H."/>
            <person name="Ram K.R."/>
            <person name="Rand D."/>
            <person name="Rasmussen M.D."/>
            <person name="Reed L.K."/>
            <person name="Reenan R."/>
            <person name="Reily A."/>
            <person name="Remington K.A."/>
            <person name="Rieger T.T."/>
            <person name="Ritchie M.G."/>
            <person name="Robin C."/>
            <person name="Rogers Y.H."/>
            <person name="Rohde C."/>
            <person name="Rozas J."/>
            <person name="Rubenfield M.J."/>
            <person name="Ruiz A."/>
            <person name="Russo S."/>
            <person name="Salzberg S.L."/>
            <person name="Sanchez-Gracia A."/>
            <person name="Saranga D.J."/>
            <person name="Sato H."/>
            <person name="Schaeffer S.W."/>
            <person name="Schatz M.C."/>
            <person name="Schlenke T."/>
            <person name="Schwartz R."/>
            <person name="Segarra C."/>
            <person name="Singh R.S."/>
            <person name="Sirot L."/>
            <person name="Sirota M."/>
            <person name="Sisneros N.B."/>
            <person name="Smith C.D."/>
            <person name="Smith T.F."/>
            <person name="Spieth J."/>
            <person name="Stage D.E."/>
            <person name="Stark A."/>
            <person name="Stephan W."/>
            <person name="Strausberg R.L."/>
            <person name="Strempel S."/>
            <person name="Sturgill D."/>
            <person name="Sutton G."/>
            <person name="Sutton G.G."/>
            <person name="Tao W."/>
            <person name="Teichmann S."/>
            <person name="Tobari Y.N."/>
            <person name="Tomimura Y."/>
            <person name="Tsolas J.M."/>
            <person name="Valente V.L."/>
            <person name="Venter E."/>
            <person name="Venter J.C."/>
            <person name="Vicario S."/>
            <person name="Vieira F.G."/>
            <person name="Vilella A.J."/>
            <person name="Villasante A."/>
            <person name="Walenz B."/>
            <person name="Wang J."/>
            <person name="Wasserman M."/>
            <person name="Watts T."/>
            <person name="Wilson D."/>
            <person name="Wilson R.K."/>
            <person name="Wing R.A."/>
            <person name="Wolfner M.F."/>
            <person name="Wong A."/>
            <person name="Wong G.K."/>
            <person name="Wu C.I."/>
            <person name="Wu G."/>
            <person name="Yamamoto D."/>
            <person name="Yang H.P."/>
            <person name="Yang S.P."/>
            <person name="Yorke J.A."/>
            <person name="Yoshida K."/>
            <person name="Zdobnov E."/>
            <person name="Zhang P."/>
            <person name="Zhang Y."/>
            <person name="Zimin A.V."/>
            <person name="Baldwin J."/>
            <person name="Abdouelleil A."/>
            <person name="Abdulkadir J."/>
            <person name="Abebe A."/>
            <person name="Abera B."/>
            <person name="Abreu J."/>
            <person name="Acer S.C."/>
            <person name="Aftuck L."/>
            <person name="Alexander A."/>
            <person name="An P."/>
            <person name="Anderson E."/>
            <person name="Anderson S."/>
            <person name="Arachi H."/>
            <person name="Azer M."/>
            <person name="Bachantsang P."/>
            <person name="Barry A."/>
            <person name="Bayul T."/>
            <person name="Berlin A."/>
            <person name="Bessette D."/>
            <person name="Bloom T."/>
            <person name="Blye J."/>
            <person name="Boguslavskiy L."/>
            <person name="Bonnet C."/>
            <person name="Boukhgalter B."/>
            <person name="Bourzgui I."/>
            <person name="Brown A."/>
            <person name="Cahill P."/>
            <person name="Channer S."/>
            <person name="Cheshatsang Y."/>
            <person name="Chuda L."/>
            <person name="Citroen M."/>
            <person name="Collymore A."/>
            <person name="Cooke P."/>
            <person name="Costello M."/>
            <person name="D'Aco K."/>
            <person name="Daza R."/>
            <person name="De Haan G."/>
            <person name="DeGray S."/>
            <person name="DeMaso C."/>
            <person name="Dhargay N."/>
            <person name="Dooley K."/>
            <person name="Dooley E."/>
            <person name="Doricent M."/>
            <person name="Dorje P."/>
            <person name="Dorjee K."/>
            <person name="Dupes A."/>
            <person name="Elong R."/>
            <person name="Falk J."/>
            <person name="Farina A."/>
            <person name="Faro S."/>
            <person name="Ferguson D."/>
            <person name="Fisher S."/>
            <person name="Foley C.D."/>
            <person name="Franke A."/>
            <person name="Friedrich D."/>
            <person name="Gadbois L."/>
            <person name="Gearin G."/>
            <person name="Gearin C.R."/>
            <person name="Giannoukos G."/>
            <person name="Goode T."/>
            <person name="Graham J."/>
            <person name="Grandbois E."/>
            <person name="Grewal S."/>
            <person name="Gyaltsen K."/>
            <person name="Hafez N."/>
            <person name="Hagos B."/>
            <person name="Hall J."/>
            <person name="Henson C."/>
            <person name="Hollinger A."/>
            <person name="Honan T."/>
            <person name="Huard M.D."/>
            <person name="Hughes L."/>
            <person name="Hurhula B."/>
            <person name="Husby M.E."/>
            <person name="Kamat A."/>
            <person name="Kanga B."/>
            <person name="Kashin S."/>
            <person name="Khazanovich D."/>
            <person name="Kisner P."/>
            <person name="Lance K."/>
            <person name="Lara M."/>
            <person name="Lee W."/>
            <person name="Lennon N."/>
            <person name="Letendre F."/>
            <person name="LeVine R."/>
            <person name="Lipovsky A."/>
            <person name="Liu X."/>
            <person name="Liu J."/>
            <person name="Liu S."/>
            <person name="Lokyitsang T."/>
            <person name="Lokyitsang Y."/>
            <person name="Lubonja R."/>
            <person name="Lui A."/>
            <person name="MacDonald P."/>
            <person name="Magnisalis V."/>
            <person name="Maru K."/>
            <person name="Matthews C."/>
            <person name="McCusker W."/>
            <person name="McDonough S."/>
            <person name="Mehta T."/>
            <person name="Meldrim J."/>
            <person name="Meneus L."/>
            <person name="Mihai O."/>
            <person name="Mihalev A."/>
            <person name="Mihova T."/>
            <person name="Mittelman R."/>
            <person name="Mlenga V."/>
            <person name="Montmayeur A."/>
            <person name="Mulrain L."/>
            <person name="Navidi A."/>
            <person name="Naylor J."/>
            <person name="Negash T."/>
            <person name="Nguyen T."/>
            <person name="Nguyen N."/>
            <person name="Nicol R."/>
            <person name="Norbu C."/>
            <person name="Norbu N."/>
            <person name="Novod N."/>
            <person name="O'Neill B."/>
            <person name="Osman S."/>
            <person name="Markiewicz E."/>
            <person name="Oyono O.L."/>
            <person name="Patti C."/>
            <person name="Phunkhang P."/>
            <person name="Pierre F."/>
            <person name="Priest M."/>
            <person name="Raghuraman S."/>
            <person name="Rege F."/>
            <person name="Reyes R."/>
            <person name="Rise C."/>
            <person name="Rogov P."/>
            <person name="Ross K."/>
            <person name="Ryan E."/>
            <person name="Settipalli S."/>
            <person name="Shea T."/>
            <person name="Sherpa N."/>
            <person name="Shi L."/>
            <person name="Shih D."/>
            <person name="Sparrow T."/>
            <person name="Spaulding J."/>
            <person name="Stalker J."/>
            <person name="Stange-Thomann N."/>
            <person name="Stavropoulos S."/>
            <person name="Stone C."/>
            <person name="Strader C."/>
            <person name="Tesfaye S."/>
            <person name="Thomson T."/>
            <person name="Thoulutsang Y."/>
            <person name="Thoulutsang D."/>
            <person name="Topham K."/>
            <person name="Topping I."/>
            <person name="Tsamla T."/>
            <person name="Vassiliev H."/>
            <person name="Vo A."/>
            <person name="Wangchuk T."/>
            <person name="Wangdi T."/>
            <person name="Weiand M."/>
            <person name="Wilkinson J."/>
            <person name="Wilson A."/>
            <person name="Yadav S."/>
            <person name="Young G."/>
            <person name="Yu Q."/>
            <person name="Zembek L."/>
            <person name="Zhong D."/>
            <person name="Zimmer A."/>
            <person name="Zwirko Z."/>
            <person name="Jaffe D.B."/>
            <person name="Alvarez P."/>
            <person name="Brockman W."/>
            <person name="Butler J."/>
            <person name="Chin C."/>
            <person name="Gnerre S."/>
            <person name="Grabherr M."/>
            <person name="Kleber M."/>
            <person name="Mauceli E."/>
            <person name="MacCallum I."/>
        </authorList>
    </citation>
    <scope>NUCLEOTIDE SEQUENCE [LARGE SCALE GENOMIC DNA]</scope>
    <source>
        <strain evidence="3">white501</strain>
    </source>
</reference>
<name>B4R2U8_DROSI</name>
<evidence type="ECO:0000313" key="3">
    <source>
        <dbReference type="Proteomes" id="UP000000304"/>
    </source>
</evidence>
<dbReference type="STRING" id="7240.B4R2U8"/>
<organism evidence="2 3">
    <name type="scientific">Drosophila simulans</name>
    <name type="common">Fruit fly</name>
    <dbReference type="NCBI Taxonomy" id="7240"/>
    <lineage>
        <taxon>Eukaryota</taxon>
        <taxon>Metazoa</taxon>
        <taxon>Ecdysozoa</taxon>
        <taxon>Arthropoda</taxon>
        <taxon>Hexapoda</taxon>
        <taxon>Insecta</taxon>
        <taxon>Pterygota</taxon>
        <taxon>Neoptera</taxon>
        <taxon>Endopterygota</taxon>
        <taxon>Diptera</taxon>
        <taxon>Brachycera</taxon>
        <taxon>Muscomorpha</taxon>
        <taxon>Ephydroidea</taxon>
        <taxon>Drosophilidae</taxon>
        <taxon>Drosophila</taxon>
        <taxon>Sophophora</taxon>
    </lineage>
</organism>
<evidence type="ECO:0000313" key="2">
    <source>
        <dbReference type="EMBL" id="EDX18425.1"/>
    </source>
</evidence>
<protein>
    <submittedName>
        <fullName evidence="2">GD15561</fullName>
    </submittedName>
</protein>
<proteinExistence type="predicted"/>
<dbReference type="AlphaFoldDB" id="B4R2U8"/>
<sequence length="143" mass="16549">MDCGGIAAHQQQQIQQQQLHLLQQQLQQQHHQQQRQQQQHSLEEAATITNPTEENYNECETYEPEPPVHALLHCTLRYQQVIDVDVHMVALAVEGSGTECLLLEEGKPIRSHPEWQEKRTGEQLKFQALLLFSAHLKNNMRLS</sequence>
<dbReference type="EMBL" id="CM000366">
    <property type="protein sequence ID" value="EDX18425.1"/>
    <property type="molecule type" value="Genomic_DNA"/>
</dbReference>
<accession>B4R2U8</accession>
<gene>
    <name evidence="2" type="primary">Dsim\GD15561</name>
    <name evidence="2" type="ORF">Dsim_GD15561</name>
</gene>
<evidence type="ECO:0000256" key="1">
    <source>
        <dbReference type="SAM" id="MobiDB-lite"/>
    </source>
</evidence>
<dbReference type="HOGENOM" id="CLU_1808234_0_0_1"/>
<feature type="compositionally biased region" description="Low complexity" evidence="1">
    <location>
        <begin position="30"/>
        <end position="40"/>
    </location>
</feature>
<keyword evidence="3" id="KW-1185">Reference proteome</keyword>
<dbReference type="Proteomes" id="UP000000304">
    <property type="component" value="Chromosome X"/>
</dbReference>
<feature type="region of interest" description="Disordered" evidence="1">
    <location>
        <begin position="30"/>
        <end position="58"/>
    </location>
</feature>